<gene>
    <name evidence="4" type="ORF">SteCoe_34897</name>
</gene>
<dbReference type="Pfam" id="PF00831">
    <property type="entry name" value="Ribosomal_L29"/>
    <property type="match status" value="1"/>
</dbReference>
<comment type="similarity">
    <text evidence="1">Belongs to the universal ribosomal protein uL29 family.</text>
</comment>
<dbReference type="FunFam" id="6.10.250.3450:FF:000001">
    <property type="entry name" value="60S ribosomal protein L35"/>
    <property type="match status" value="1"/>
</dbReference>
<dbReference type="Gene3D" id="1.10.287.310">
    <property type="match status" value="1"/>
</dbReference>
<dbReference type="HAMAP" id="MF_00374">
    <property type="entry name" value="Ribosomal_uL29"/>
    <property type="match status" value="1"/>
</dbReference>
<dbReference type="PROSITE" id="PS00579">
    <property type="entry name" value="RIBOSOMAL_L29"/>
    <property type="match status" value="1"/>
</dbReference>
<dbReference type="GO" id="GO:0022625">
    <property type="term" value="C:cytosolic large ribosomal subunit"/>
    <property type="evidence" value="ECO:0007669"/>
    <property type="project" value="InterPro"/>
</dbReference>
<dbReference type="InterPro" id="IPR036049">
    <property type="entry name" value="Ribosomal_uL29_sf"/>
</dbReference>
<evidence type="ECO:0008006" key="6">
    <source>
        <dbReference type="Google" id="ProtNLM"/>
    </source>
</evidence>
<sequence>MVKVKASELRKKDQDQLKKQVEDLKTELSTLKVAKVAGGAPAKLAKIKVVRKSIATALTVIHEKKLTQVRLDSKGKKYQPLDVRGKRTRAIRRRLTKKQENKLVLRVLKRKQNFPQRRFAVAK</sequence>
<keyword evidence="2" id="KW-0689">Ribosomal protein</keyword>
<dbReference type="PANTHER" id="PTHR45722">
    <property type="entry name" value="60S RIBOSOMAL PROTEIN L35"/>
    <property type="match status" value="1"/>
</dbReference>
<reference evidence="4 5" key="1">
    <citation type="submission" date="2016-11" db="EMBL/GenBank/DDBJ databases">
        <title>The macronuclear genome of Stentor coeruleus: a giant cell with tiny introns.</title>
        <authorList>
            <person name="Slabodnick M."/>
            <person name="Ruby J.G."/>
            <person name="Reiff S.B."/>
            <person name="Swart E.C."/>
            <person name="Gosai S."/>
            <person name="Prabakaran S."/>
            <person name="Witkowska E."/>
            <person name="Larue G.E."/>
            <person name="Fisher S."/>
            <person name="Freeman R.M."/>
            <person name="Gunawardena J."/>
            <person name="Chu W."/>
            <person name="Stover N.A."/>
            <person name="Gregory B.D."/>
            <person name="Nowacki M."/>
            <person name="Derisi J."/>
            <person name="Roy S.W."/>
            <person name="Marshall W.F."/>
            <person name="Sood P."/>
        </authorList>
    </citation>
    <scope>NUCLEOTIDE SEQUENCE [LARGE SCALE GENOMIC DNA]</scope>
    <source>
        <strain evidence="4">WM001</strain>
    </source>
</reference>
<dbReference type="CDD" id="cd00427">
    <property type="entry name" value="Ribosomal_L29_HIP"/>
    <property type="match status" value="1"/>
</dbReference>
<dbReference type="Gene3D" id="6.10.250.3450">
    <property type="match status" value="1"/>
</dbReference>
<evidence type="ECO:0000256" key="3">
    <source>
        <dbReference type="ARBA" id="ARBA00023274"/>
    </source>
</evidence>
<name>A0A1R2ATK5_9CILI</name>
<dbReference type="OrthoDB" id="312657at2759"/>
<keyword evidence="5" id="KW-1185">Reference proteome</keyword>
<dbReference type="GO" id="GO:0006412">
    <property type="term" value="P:translation"/>
    <property type="evidence" value="ECO:0007669"/>
    <property type="project" value="InterPro"/>
</dbReference>
<dbReference type="NCBIfam" id="TIGR00012">
    <property type="entry name" value="L29"/>
    <property type="match status" value="1"/>
</dbReference>
<comment type="caution">
    <text evidence="4">The sequence shown here is derived from an EMBL/GenBank/DDBJ whole genome shotgun (WGS) entry which is preliminary data.</text>
</comment>
<dbReference type="FunFam" id="1.10.287.310:FF:000002">
    <property type="entry name" value="60S ribosomal protein L35"/>
    <property type="match status" value="1"/>
</dbReference>
<evidence type="ECO:0000313" key="4">
    <source>
        <dbReference type="EMBL" id="OMJ67836.1"/>
    </source>
</evidence>
<evidence type="ECO:0000256" key="2">
    <source>
        <dbReference type="ARBA" id="ARBA00022980"/>
    </source>
</evidence>
<organism evidence="4 5">
    <name type="scientific">Stentor coeruleus</name>
    <dbReference type="NCBI Taxonomy" id="5963"/>
    <lineage>
        <taxon>Eukaryota</taxon>
        <taxon>Sar</taxon>
        <taxon>Alveolata</taxon>
        <taxon>Ciliophora</taxon>
        <taxon>Postciliodesmatophora</taxon>
        <taxon>Heterotrichea</taxon>
        <taxon>Heterotrichida</taxon>
        <taxon>Stentoridae</taxon>
        <taxon>Stentor</taxon>
    </lineage>
</organism>
<proteinExistence type="inferred from homology"/>
<dbReference type="EMBL" id="MPUH01001428">
    <property type="protein sequence ID" value="OMJ67836.1"/>
    <property type="molecule type" value="Genomic_DNA"/>
</dbReference>
<dbReference type="Proteomes" id="UP000187209">
    <property type="component" value="Unassembled WGS sequence"/>
</dbReference>
<accession>A0A1R2ATK5</accession>
<dbReference type="PANTHER" id="PTHR45722:SF2">
    <property type="entry name" value="LARGE RIBOSOMAL SUBUNIT PROTEIN UL29-RELATED"/>
    <property type="match status" value="1"/>
</dbReference>
<dbReference type="GO" id="GO:0003735">
    <property type="term" value="F:structural constituent of ribosome"/>
    <property type="evidence" value="ECO:0007669"/>
    <property type="project" value="InterPro"/>
</dbReference>
<evidence type="ECO:0000313" key="5">
    <source>
        <dbReference type="Proteomes" id="UP000187209"/>
    </source>
</evidence>
<protein>
    <recommendedName>
        <fullName evidence="6">60S ribosomal protein L35</fullName>
    </recommendedName>
</protein>
<dbReference type="InterPro" id="IPR018254">
    <property type="entry name" value="Ribosomal_uL29_CS"/>
</dbReference>
<dbReference type="GO" id="GO:0003729">
    <property type="term" value="F:mRNA binding"/>
    <property type="evidence" value="ECO:0007669"/>
    <property type="project" value="TreeGrafter"/>
</dbReference>
<keyword evidence="3" id="KW-0687">Ribonucleoprotein</keyword>
<dbReference type="InterPro" id="IPR001854">
    <property type="entry name" value="Ribosomal_uL29"/>
</dbReference>
<dbReference type="AlphaFoldDB" id="A0A1R2ATK5"/>
<dbReference type="InterPro" id="IPR045059">
    <property type="entry name" value="Ribosomal_uL29_euk"/>
</dbReference>
<evidence type="ECO:0000256" key="1">
    <source>
        <dbReference type="ARBA" id="ARBA00009254"/>
    </source>
</evidence>
<dbReference type="SUPFAM" id="SSF46561">
    <property type="entry name" value="Ribosomal protein L29 (L29p)"/>
    <property type="match status" value="1"/>
</dbReference>
<dbReference type="GO" id="GO:0000463">
    <property type="term" value="P:maturation of LSU-rRNA from tricistronic rRNA transcript (SSU-rRNA, 5.8S rRNA, LSU-rRNA)"/>
    <property type="evidence" value="ECO:0007669"/>
    <property type="project" value="InterPro"/>
</dbReference>